<dbReference type="EMBL" id="JBBEGL010000003">
    <property type="protein sequence ID" value="MEJ2887739.1"/>
    <property type="molecule type" value="Genomic_DNA"/>
</dbReference>
<comment type="caution">
    <text evidence="2">The sequence shown here is derived from an EMBL/GenBank/DDBJ whole genome shotgun (WGS) entry which is preliminary data.</text>
</comment>
<keyword evidence="3" id="KW-1185">Reference proteome</keyword>
<gene>
    <name evidence="2" type="ORF">WCD41_14865</name>
</gene>
<dbReference type="Proteomes" id="UP001370100">
    <property type="component" value="Unassembled WGS sequence"/>
</dbReference>
<name>A0ABU8N8H8_9PSEU</name>
<evidence type="ECO:0000313" key="3">
    <source>
        <dbReference type="Proteomes" id="UP001370100"/>
    </source>
</evidence>
<dbReference type="RefSeq" id="WP_337714186.1">
    <property type="nucleotide sequence ID" value="NZ_JBBEGL010000003.1"/>
</dbReference>
<accession>A0ABU8N8H8</accession>
<evidence type="ECO:0000313" key="2">
    <source>
        <dbReference type="EMBL" id="MEJ2887739.1"/>
    </source>
</evidence>
<feature type="region of interest" description="Disordered" evidence="1">
    <location>
        <begin position="13"/>
        <end position="33"/>
    </location>
</feature>
<reference evidence="2 3" key="1">
    <citation type="submission" date="2024-03" db="EMBL/GenBank/DDBJ databases">
        <title>Actinomycetospora sp. OC33-EN06, a novel actinomycete isolated from wild orchid (Aerides multiflora).</title>
        <authorList>
            <person name="Suriyachadkun C."/>
        </authorList>
    </citation>
    <scope>NUCLEOTIDE SEQUENCE [LARGE SCALE GENOMIC DNA]</scope>
    <source>
        <strain evidence="2 3">OC33-EN06</strain>
    </source>
</reference>
<evidence type="ECO:0000256" key="1">
    <source>
        <dbReference type="SAM" id="MobiDB-lite"/>
    </source>
</evidence>
<organism evidence="2 3">
    <name type="scientific">Actinomycetospora aeridis</name>
    <dbReference type="NCBI Taxonomy" id="3129231"/>
    <lineage>
        <taxon>Bacteria</taxon>
        <taxon>Bacillati</taxon>
        <taxon>Actinomycetota</taxon>
        <taxon>Actinomycetes</taxon>
        <taxon>Pseudonocardiales</taxon>
        <taxon>Pseudonocardiaceae</taxon>
        <taxon>Actinomycetospora</taxon>
    </lineage>
</organism>
<sequence>MALAPAALACEAHPEHECGGTPTPPRGGGPTGDFTVQGAVTQSGGLVFTIDARRVGGQGSGTVMIGDADGNSTGPRPVLEVVAPREGSDIFCVNFDSTEGGPGDGNRTNIYFRDSGDGLLTHDPVKFSNAQDITCETAATDRFSASTAGDFIVRAIPSP</sequence>
<protein>
    <submittedName>
        <fullName evidence="2">Uncharacterized protein</fullName>
    </submittedName>
</protein>
<proteinExistence type="predicted"/>